<feature type="coiled-coil region" evidence="8">
    <location>
        <begin position="162"/>
        <end position="213"/>
    </location>
</feature>
<evidence type="ECO:0000256" key="7">
    <source>
        <dbReference type="RuleBase" id="RU362065"/>
    </source>
</evidence>
<gene>
    <name evidence="7" type="primary">flgK</name>
    <name evidence="11" type="ORF">A2557_08315</name>
</gene>
<feature type="domain" description="Flagellar hook-associated protein FlgK helical" evidence="10">
    <location>
        <begin position="94"/>
        <end position="316"/>
    </location>
</feature>
<evidence type="ECO:0000256" key="6">
    <source>
        <dbReference type="ARBA" id="ARBA00023143"/>
    </source>
</evidence>
<comment type="caution">
    <text evidence="11">The sequence shown here is derived from an EMBL/GenBank/DDBJ whole genome shotgun (WGS) entry which is preliminary data.</text>
</comment>
<reference evidence="11 12" key="1">
    <citation type="journal article" date="2016" name="Nat. Commun.">
        <title>Thousands of microbial genomes shed light on interconnected biogeochemical processes in an aquifer system.</title>
        <authorList>
            <person name="Anantharaman K."/>
            <person name="Brown C.T."/>
            <person name="Hug L.A."/>
            <person name="Sharon I."/>
            <person name="Castelle C.J."/>
            <person name="Probst A.J."/>
            <person name="Thomas B.C."/>
            <person name="Singh A."/>
            <person name="Wilkins M.J."/>
            <person name="Karaoz U."/>
            <person name="Brodie E.L."/>
            <person name="Williams K.H."/>
            <person name="Hubbard S.S."/>
            <person name="Banfield J.F."/>
        </authorList>
    </citation>
    <scope>NUCLEOTIDE SEQUENCE [LARGE SCALE GENOMIC DNA]</scope>
</reference>
<dbReference type="SUPFAM" id="SSF64518">
    <property type="entry name" value="Phase 1 flagellin"/>
    <property type="match status" value="1"/>
</dbReference>
<evidence type="ECO:0000256" key="1">
    <source>
        <dbReference type="ARBA" id="ARBA00004365"/>
    </source>
</evidence>
<dbReference type="NCBIfam" id="TIGR02492">
    <property type="entry name" value="flgK_ends"/>
    <property type="match status" value="1"/>
</dbReference>
<evidence type="ECO:0000259" key="9">
    <source>
        <dbReference type="Pfam" id="PF06429"/>
    </source>
</evidence>
<evidence type="ECO:0000256" key="4">
    <source>
        <dbReference type="ARBA" id="ARBA00016244"/>
    </source>
</evidence>
<evidence type="ECO:0000256" key="8">
    <source>
        <dbReference type="SAM" id="Coils"/>
    </source>
</evidence>
<keyword evidence="11" id="KW-0966">Cell projection</keyword>
<dbReference type="InterPro" id="IPR053927">
    <property type="entry name" value="FlgK_helical"/>
</dbReference>
<dbReference type="PRINTS" id="PR01005">
    <property type="entry name" value="FLGHOOKAP1"/>
</dbReference>
<organism evidence="11 12">
    <name type="scientific">Candidatus Lambdaproteobacteria bacterium RIFOXYD2_FULL_56_26</name>
    <dbReference type="NCBI Taxonomy" id="1817773"/>
    <lineage>
        <taxon>Bacteria</taxon>
        <taxon>Pseudomonadati</taxon>
        <taxon>Pseudomonadota</taxon>
        <taxon>Candidatus Lambdaproteobacteria</taxon>
    </lineage>
</organism>
<dbReference type="PANTHER" id="PTHR30033:SF1">
    <property type="entry name" value="FLAGELLAR HOOK-ASSOCIATED PROTEIN 1"/>
    <property type="match status" value="1"/>
</dbReference>
<sequence length="575" mass="63412">MSLFGAFEVGKKSLSAAQLGQQTTGHNIANVDTEGFSRQDVIQTSAQPYNGGKGNGVDIQGIRRNTDGFTKEKVVGEQTEVGSWTTKEQVLGEAEIIFTDVDGNRLRGAMDEFWNSWNDLAHQPESVTMRKEVLAKSTALAERFNVFNARLEELQGNLNGRVKAKILEVNQTTRQIAELNKQVEQLEKQGRPANDARDRREKLLQDLSNLVEVRYFENDRGTMEVQIANGQTLVHGRDNYEVTALTNAALQGNVRFGLKGPTGVESDITEIVGGGSIKELITQRDTNIKGYQDNINLLAKELAFRVNSIHAGGTGIEALRYQDTSAYSLNPEAQGQPLPFLQNGYFEIKVEDKDGNPDMLVHVDVEAGKDTAQSLVEKINRAAGAYEVDSEGKETLKAQTPFVAKLNADGSLSFKSDLGRKFHYSGDNSNTLAVLGFNTFFQSLNGAGDIRVNQELVDNEMKIAAGYDMVAGDNRLATKMTELQMGGVLGETGDLSFDEFYNSQITDIGLKVQDSQKGLANHDEMLSQYEALRDSVSSVNLDEEMANMIKYQRAYESSAKYMTTVDQMTNTLIQM</sequence>
<evidence type="ECO:0000259" key="10">
    <source>
        <dbReference type="Pfam" id="PF22638"/>
    </source>
</evidence>
<evidence type="ECO:0000256" key="3">
    <source>
        <dbReference type="ARBA" id="ARBA00009677"/>
    </source>
</evidence>
<dbReference type="GO" id="GO:0005576">
    <property type="term" value="C:extracellular region"/>
    <property type="evidence" value="ECO:0007669"/>
    <property type="project" value="UniProtKB-SubCell"/>
</dbReference>
<comment type="subcellular location">
    <subcellularLocation>
        <location evidence="1 7">Bacterial flagellum</location>
    </subcellularLocation>
    <subcellularLocation>
        <location evidence="2 7">Secreted</location>
    </subcellularLocation>
</comment>
<dbReference type="GO" id="GO:0005198">
    <property type="term" value="F:structural molecule activity"/>
    <property type="evidence" value="ECO:0007669"/>
    <property type="project" value="UniProtKB-UniRule"/>
</dbReference>
<dbReference type="EMBL" id="MFNF01000001">
    <property type="protein sequence ID" value="OGH04967.1"/>
    <property type="molecule type" value="Genomic_DNA"/>
</dbReference>
<keyword evidence="11" id="KW-0282">Flagellum</keyword>
<evidence type="ECO:0000256" key="2">
    <source>
        <dbReference type="ARBA" id="ARBA00004613"/>
    </source>
</evidence>
<evidence type="ECO:0000256" key="5">
    <source>
        <dbReference type="ARBA" id="ARBA00022525"/>
    </source>
</evidence>
<proteinExistence type="inferred from homology"/>
<keyword evidence="6 7" id="KW-0975">Bacterial flagellum</keyword>
<keyword evidence="5 7" id="KW-0964">Secreted</keyword>
<evidence type="ECO:0000313" key="12">
    <source>
        <dbReference type="Proteomes" id="UP000177583"/>
    </source>
</evidence>
<keyword evidence="8" id="KW-0175">Coiled coil</keyword>
<accession>A0A1F6H3K1</accession>
<dbReference type="InterPro" id="IPR010930">
    <property type="entry name" value="Flg_bb/hook_C_dom"/>
</dbReference>
<protein>
    <recommendedName>
        <fullName evidence="4 7">Flagellar hook-associated protein 1</fullName>
        <shortName evidence="7">HAP1</shortName>
    </recommendedName>
</protein>
<comment type="similarity">
    <text evidence="3 7">Belongs to the flagella basal body rod proteins family.</text>
</comment>
<evidence type="ECO:0000313" key="11">
    <source>
        <dbReference type="EMBL" id="OGH04967.1"/>
    </source>
</evidence>
<feature type="domain" description="Flagellar basal-body/hook protein C-terminal" evidence="9">
    <location>
        <begin position="536"/>
        <end position="575"/>
    </location>
</feature>
<dbReference type="Pfam" id="PF22638">
    <property type="entry name" value="FlgK_D1"/>
    <property type="match status" value="1"/>
</dbReference>
<name>A0A1F6H3K1_9PROT</name>
<dbReference type="GO" id="GO:0009424">
    <property type="term" value="C:bacterial-type flagellum hook"/>
    <property type="evidence" value="ECO:0007669"/>
    <property type="project" value="UniProtKB-UniRule"/>
</dbReference>
<dbReference type="Pfam" id="PF06429">
    <property type="entry name" value="Flg_bbr_C"/>
    <property type="match status" value="1"/>
</dbReference>
<dbReference type="Proteomes" id="UP000177583">
    <property type="component" value="Unassembled WGS sequence"/>
</dbReference>
<keyword evidence="11" id="KW-0969">Cilium</keyword>
<dbReference type="PANTHER" id="PTHR30033">
    <property type="entry name" value="FLAGELLAR HOOK-ASSOCIATED PROTEIN 1"/>
    <property type="match status" value="1"/>
</dbReference>
<dbReference type="InterPro" id="IPR002371">
    <property type="entry name" value="FlgK"/>
</dbReference>
<dbReference type="AlphaFoldDB" id="A0A1F6H3K1"/>
<dbReference type="GO" id="GO:0044780">
    <property type="term" value="P:bacterial-type flagellum assembly"/>
    <property type="evidence" value="ECO:0007669"/>
    <property type="project" value="InterPro"/>
</dbReference>